<keyword evidence="1" id="KW-0732">Signal</keyword>
<feature type="domain" description="EGF-like" evidence="2">
    <location>
        <begin position="197"/>
        <end position="238"/>
    </location>
</feature>
<dbReference type="InterPro" id="IPR009030">
    <property type="entry name" value="Growth_fac_rcpt_cys_sf"/>
</dbReference>
<evidence type="ECO:0000313" key="3">
    <source>
        <dbReference type="EMBL" id="ELP89664.1"/>
    </source>
</evidence>
<dbReference type="KEGG" id="eiv:EIN_349940"/>
<dbReference type="AlphaFoldDB" id="A0A0A1U5R7"/>
<dbReference type="InterPro" id="IPR052798">
    <property type="entry name" value="Giardia_VSA"/>
</dbReference>
<evidence type="ECO:0000313" key="4">
    <source>
        <dbReference type="Proteomes" id="UP000014680"/>
    </source>
</evidence>
<dbReference type="OMA" id="ATECIAY"/>
<keyword evidence="4" id="KW-1185">Reference proteome</keyword>
<dbReference type="GeneID" id="14888647"/>
<name>A0A0A1U5R7_ENTIV</name>
<dbReference type="RefSeq" id="XP_004256435.1">
    <property type="nucleotide sequence ID" value="XM_004256387.1"/>
</dbReference>
<evidence type="ECO:0000256" key="1">
    <source>
        <dbReference type="SAM" id="SignalP"/>
    </source>
</evidence>
<reference evidence="3 4" key="1">
    <citation type="submission" date="2012-10" db="EMBL/GenBank/DDBJ databases">
        <authorList>
            <person name="Zafar N."/>
            <person name="Inman J."/>
            <person name="Hall N."/>
            <person name="Lorenzi H."/>
            <person name="Caler E."/>
        </authorList>
    </citation>
    <scope>NUCLEOTIDE SEQUENCE [LARGE SCALE GENOMIC DNA]</scope>
    <source>
        <strain evidence="3 4">IP1</strain>
    </source>
</reference>
<dbReference type="OrthoDB" id="300641at2759"/>
<dbReference type="Proteomes" id="UP000014680">
    <property type="component" value="Unassembled WGS sequence"/>
</dbReference>
<dbReference type="EMBL" id="KB206595">
    <property type="protein sequence ID" value="ELP89664.1"/>
    <property type="molecule type" value="Genomic_DNA"/>
</dbReference>
<dbReference type="SMART" id="SM00261">
    <property type="entry name" value="FU"/>
    <property type="match status" value="6"/>
</dbReference>
<feature type="domain" description="EGF-like" evidence="2">
    <location>
        <begin position="374"/>
        <end position="405"/>
    </location>
</feature>
<feature type="domain" description="EGF-like" evidence="2">
    <location>
        <begin position="307"/>
        <end position="339"/>
    </location>
</feature>
<evidence type="ECO:0000259" key="2">
    <source>
        <dbReference type="SMART" id="SM00181"/>
    </source>
</evidence>
<sequence>MLTVLCLTLVFSVYAEFTGSYCYSLTSDKNNCQTCFANYVLNADKTTCTYKRDMGCETFRDDTCVTCAHGYKKDVANTKCVEGDEYCTVNVYDTEMTCKYCNSITNINDESCKNCTEQNKGCMDANPDCGTCTTCASGYYLESNKCVRIPNCVMRDATDNKKCGTCINGYYVDDNKNCVLGTLPHCITYNNKDSCNTCEVSYKLVGDNCEYRPYCTSVDQTECTNCVVGYGLKSGNCTICEKTNCIQCNADATVCTKCAAGYTLVNGECKKCEVEGCTTCVDGDVSKCNVCDYANGYKITTSQKCYKCLDHCTQCDEADAATKCTACDYEYGLNNDKCEKCGTGCASCNENNMNECIYCIAGYNLDSTNHKCYKCGENCNVCDASDPATCTTCATGYALNGKVCKKCDTGCTMCVSDNYQKCTMCEYGYVYVSDEQKCAKCHSSCATCSEGNSDTKCTACPLGYYLTVDGKCLACDGKCDSFNSDADNTQDYCTKCSAVCSYTKKGGDEAKCYPATHCLMYDISRPGKCISCEGGYYIDGQYTCQKCDAKCTGGCVKSATECIAYGAIANCLIYNKDHTCKTCANGYKKEGNNCVDDDTCSTRNDDAKCIVCEESFVNGYYLADKEGHCKDYVQPTEGSAAVAVVLAVFALVIAL</sequence>
<protein>
    <recommendedName>
        <fullName evidence="2">EGF-like domain-containing protein</fullName>
    </recommendedName>
</protein>
<gene>
    <name evidence="3" type="ORF">EIN_349940</name>
</gene>
<feature type="domain" description="EGF-like" evidence="2">
    <location>
        <begin position="550"/>
        <end position="595"/>
    </location>
</feature>
<dbReference type="PANTHER" id="PTHR23275">
    <property type="entry name" value="CABRIOLET.-RELATED"/>
    <property type="match status" value="1"/>
</dbReference>
<proteinExistence type="predicted"/>
<dbReference type="SMART" id="SM00181">
    <property type="entry name" value="EGF"/>
    <property type="match status" value="6"/>
</dbReference>
<accession>A0A0A1U5R7</accession>
<feature type="chain" id="PRO_5012768438" description="EGF-like domain-containing protein" evidence="1">
    <location>
        <begin position="16"/>
        <end position="655"/>
    </location>
</feature>
<dbReference type="PANTHER" id="PTHR23275:SF100">
    <property type="entry name" value="EGF-LIKE DOMAIN-CONTAINING PROTEIN"/>
    <property type="match status" value="1"/>
</dbReference>
<dbReference type="InterPro" id="IPR006212">
    <property type="entry name" value="Furin_repeat"/>
</dbReference>
<feature type="signal peptide" evidence="1">
    <location>
        <begin position="1"/>
        <end position="15"/>
    </location>
</feature>
<feature type="domain" description="EGF-like" evidence="2">
    <location>
        <begin position="239"/>
        <end position="273"/>
    </location>
</feature>
<organism evidence="3 4">
    <name type="scientific">Entamoeba invadens IP1</name>
    <dbReference type="NCBI Taxonomy" id="370355"/>
    <lineage>
        <taxon>Eukaryota</taxon>
        <taxon>Amoebozoa</taxon>
        <taxon>Evosea</taxon>
        <taxon>Archamoebae</taxon>
        <taxon>Mastigamoebida</taxon>
        <taxon>Entamoebidae</taxon>
        <taxon>Entamoeba</taxon>
    </lineage>
</organism>
<feature type="domain" description="EGF-like" evidence="2">
    <location>
        <begin position="440"/>
        <end position="473"/>
    </location>
</feature>
<dbReference type="SUPFAM" id="SSF57184">
    <property type="entry name" value="Growth factor receptor domain"/>
    <property type="match status" value="5"/>
</dbReference>
<dbReference type="InterPro" id="IPR000742">
    <property type="entry name" value="EGF"/>
</dbReference>
<dbReference type="VEuPathDB" id="AmoebaDB:EIN_349940"/>